<name>A0A1H4T8B7_9BACT</name>
<gene>
    <name evidence="1" type="ORF">SAMN05443244_3669</name>
</gene>
<dbReference type="EMBL" id="FNSD01000001">
    <property type="protein sequence ID" value="SEC52384.1"/>
    <property type="molecule type" value="Genomic_DNA"/>
</dbReference>
<evidence type="ECO:0000313" key="1">
    <source>
        <dbReference type="EMBL" id="SEC52384.1"/>
    </source>
</evidence>
<dbReference type="RefSeq" id="WP_074655396.1">
    <property type="nucleotide sequence ID" value="NZ_FNSD01000001.1"/>
</dbReference>
<protein>
    <recommendedName>
        <fullName evidence="3">Polyketide cyclase / dehydrase and lipid transport</fullName>
    </recommendedName>
</protein>
<proteinExistence type="predicted"/>
<dbReference type="CDD" id="cd07812">
    <property type="entry name" value="SRPBCC"/>
    <property type="match status" value="1"/>
</dbReference>
<reference evidence="1 2" key="1">
    <citation type="submission" date="2016-10" db="EMBL/GenBank/DDBJ databases">
        <authorList>
            <person name="de Groot N.N."/>
        </authorList>
    </citation>
    <scope>NUCLEOTIDE SEQUENCE [LARGE SCALE GENOMIC DNA]</scope>
    <source>
        <strain evidence="1 2">AB35.6</strain>
    </source>
</reference>
<dbReference type="AlphaFoldDB" id="A0A1H4T8B7"/>
<sequence length="170" mass="18962">MRRLLTIVAVLVMLVAAAWGIGYMQPLDHTAEYTADLSASQKAVWERIANVEEQPTWRKGLTVAPAPPQNGHPCWQETEGKLPVLMCVEASTPPRLREVALTSPGYLRGIWIYQLEAVSPTVTRVHMTETVIIDRPSWRFLMLLFGPNFLSRQVVKQLAASFGGKPVAVR</sequence>
<evidence type="ECO:0008006" key="3">
    <source>
        <dbReference type="Google" id="ProtNLM"/>
    </source>
</evidence>
<dbReference type="OrthoDB" id="119110at2"/>
<dbReference type="SUPFAM" id="SSF55961">
    <property type="entry name" value="Bet v1-like"/>
    <property type="match status" value="1"/>
</dbReference>
<dbReference type="Gene3D" id="3.30.530.20">
    <property type="match status" value="1"/>
</dbReference>
<accession>A0A1H4T8B7</accession>
<dbReference type="Proteomes" id="UP000182409">
    <property type="component" value="Unassembled WGS sequence"/>
</dbReference>
<organism evidence="1 2">
    <name type="scientific">Terriglobus roseus</name>
    <dbReference type="NCBI Taxonomy" id="392734"/>
    <lineage>
        <taxon>Bacteria</taxon>
        <taxon>Pseudomonadati</taxon>
        <taxon>Acidobacteriota</taxon>
        <taxon>Terriglobia</taxon>
        <taxon>Terriglobales</taxon>
        <taxon>Acidobacteriaceae</taxon>
        <taxon>Terriglobus</taxon>
    </lineage>
</organism>
<dbReference type="InterPro" id="IPR023393">
    <property type="entry name" value="START-like_dom_sf"/>
</dbReference>
<evidence type="ECO:0000313" key="2">
    <source>
        <dbReference type="Proteomes" id="UP000182409"/>
    </source>
</evidence>